<gene>
    <name evidence="3" type="ORF">BVC80_8159g5</name>
</gene>
<organism evidence="3 4">
    <name type="scientific">Macleaya cordata</name>
    <name type="common">Five-seeded plume-poppy</name>
    <name type="synonym">Bocconia cordata</name>
    <dbReference type="NCBI Taxonomy" id="56857"/>
    <lineage>
        <taxon>Eukaryota</taxon>
        <taxon>Viridiplantae</taxon>
        <taxon>Streptophyta</taxon>
        <taxon>Embryophyta</taxon>
        <taxon>Tracheophyta</taxon>
        <taxon>Spermatophyta</taxon>
        <taxon>Magnoliopsida</taxon>
        <taxon>Ranunculales</taxon>
        <taxon>Papaveraceae</taxon>
        <taxon>Papaveroideae</taxon>
        <taxon>Macleaya</taxon>
    </lineage>
</organism>
<proteinExistence type="predicted"/>
<dbReference type="InParanoid" id="A0A200Q2Y2"/>
<accession>A0A200Q2Y2</accession>
<dbReference type="EMBL" id="MVGT01003252">
    <property type="protein sequence ID" value="OVA04824.1"/>
    <property type="molecule type" value="Genomic_DNA"/>
</dbReference>
<dbReference type="FunFam" id="1.25.40.10:FF:000996">
    <property type="entry name" value="Small kernel1"/>
    <property type="match status" value="1"/>
</dbReference>
<dbReference type="Pfam" id="PF20431">
    <property type="entry name" value="E_motif"/>
    <property type="match status" value="1"/>
</dbReference>
<comment type="caution">
    <text evidence="3">The sequence shown here is derived from an EMBL/GenBank/DDBJ whole genome shotgun (WGS) entry which is preliminary data.</text>
</comment>
<feature type="repeat" description="PPR" evidence="2">
    <location>
        <begin position="289"/>
        <end position="323"/>
    </location>
</feature>
<evidence type="ECO:0000313" key="3">
    <source>
        <dbReference type="EMBL" id="OVA04824.1"/>
    </source>
</evidence>
<evidence type="ECO:0000256" key="2">
    <source>
        <dbReference type="PROSITE-ProRule" id="PRU00708"/>
    </source>
</evidence>
<evidence type="ECO:0000313" key="4">
    <source>
        <dbReference type="Proteomes" id="UP000195402"/>
    </source>
</evidence>
<dbReference type="InterPro" id="IPR002885">
    <property type="entry name" value="PPR_rpt"/>
</dbReference>
<dbReference type="InterPro" id="IPR011990">
    <property type="entry name" value="TPR-like_helical_dom_sf"/>
</dbReference>
<dbReference type="GO" id="GO:0009451">
    <property type="term" value="P:RNA modification"/>
    <property type="evidence" value="ECO:0007669"/>
    <property type="project" value="InterPro"/>
</dbReference>
<dbReference type="InterPro" id="IPR046960">
    <property type="entry name" value="PPR_At4g14850-like_plant"/>
</dbReference>
<dbReference type="Gene3D" id="1.25.40.10">
    <property type="entry name" value="Tetratricopeptide repeat domain"/>
    <property type="match status" value="4"/>
</dbReference>
<name>A0A200Q2Y2_MACCD</name>
<dbReference type="PANTHER" id="PTHR47926:SF347">
    <property type="entry name" value="PENTATRICOPEPTIDE REPEAT-CONTAINING PROTEIN"/>
    <property type="match status" value="1"/>
</dbReference>
<protein>
    <submittedName>
        <fullName evidence="3">Pentatricopeptide repeat</fullName>
    </submittedName>
</protein>
<dbReference type="FunFam" id="1.25.40.10:FF:000436">
    <property type="entry name" value="Pentatricopeptide repeat-containing protein At5g39350 family"/>
    <property type="match status" value="1"/>
</dbReference>
<evidence type="ECO:0000256" key="1">
    <source>
        <dbReference type="ARBA" id="ARBA00022737"/>
    </source>
</evidence>
<dbReference type="OrthoDB" id="879807at2759"/>
<dbReference type="Pfam" id="PF20430">
    <property type="entry name" value="Eplus_motif"/>
    <property type="match status" value="1"/>
</dbReference>
<dbReference type="OMA" id="HSFYVAD"/>
<dbReference type="PANTHER" id="PTHR47926">
    <property type="entry name" value="PENTATRICOPEPTIDE REPEAT-CONTAINING PROTEIN"/>
    <property type="match status" value="1"/>
</dbReference>
<dbReference type="Proteomes" id="UP000195402">
    <property type="component" value="Unassembled WGS sequence"/>
</dbReference>
<dbReference type="AlphaFoldDB" id="A0A200Q2Y2"/>
<dbReference type="NCBIfam" id="TIGR00756">
    <property type="entry name" value="PPR"/>
    <property type="match status" value="2"/>
</dbReference>
<dbReference type="Pfam" id="PF13041">
    <property type="entry name" value="PPR_2"/>
    <property type="match status" value="2"/>
</dbReference>
<dbReference type="PROSITE" id="PS51375">
    <property type="entry name" value="PPR"/>
    <property type="match status" value="2"/>
</dbReference>
<keyword evidence="1" id="KW-0677">Repeat</keyword>
<dbReference type="InterPro" id="IPR046849">
    <property type="entry name" value="E2_motif"/>
</dbReference>
<dbReference type="GO" id="GO:0003723">
    <property type="term" value="F:RNA binding"/>
    <property type="evidence" value="ECO:0007669"/>
    <property type="project" value="InterPro"/>
</dbReference>
<keyword evidence="4" id="KW-1185">Reference proteome</keyword>
<feature type="repeat" description="PPR" evidence="2">
    <location>
        <begin position="186"/>
        <end position="221"/>
    </location>
</feature>
<reference evidence="3 4" key="1">
    <citation type="journal article" date="2017" name="Mol. Plant">
        <title>The Genome of Medicinal Plant Macleaya cordata Provides New Insights into Benzylisoquinoline Alkaloids Metabolism.</title>
        <authorList>
            <person name="Liu X."/>
            <person name="Liu Y."/>
            <person name="Huang P."/>
            <person name="Ma Y."/>
            <person name="Qing Z."/>
            <person name="Tang Q."/>
            <person name="Cao H."/>
            <person name="Cheng P."/>
            <person name="Zheng Y."/>
            <person name="Yuan Z."/>
            <person name="Zhou Y."/>
            <person name="Liu J."/>
            <person name="Tang Z."/>
            <person name="Zhuo Y."/>
            <person name="Zhang Y."/>
            <person name="Yu L."/>
            <person name="Huang J."/>
            <person name="Yang P."/>
            <person name="Peng Q."/>
            <person name="Zhang J."/>
            <person name="Jiang W."/>
            <person name="Zhang Z."/>
            <person name="Lin K."/>
            <person name="Ro D.K."/>
            <person name="Chen X."/>
            <person name="Xiong X."/>
            <person name="Shang Y."/>
            <person name="Huang S."/>
            <person name="Zeng J."/>
        </authorList>
    </citation>
    <scope>NUCLEOTIDE SEQUENCE [LARGE SCALE GENOMIC DNA]</scope>
    <source>
        <strain evidence="4">cv. BLH2017</strain>
        <tissue evidence="3">Root</tissue>
    </source>
</reference>
<dbReference type="Pfam" id="PF01535">
    <property type="entry name" value="PPR"/>
    <property type="match status" value="4"/>
</dbReference>
<dbReference type="InterPro" id="IPR046848">
    <property type="entry name" value="E_motif"/>
</dbReference>
<sequence>MCIQERRTPDNYTFSTLLKSSGDLKDLKTGEMIHCRIIQTGFISDTVLVNSLMGMYFKCESYYNIRKLFDEMPQRSTASWNMLISGYTVLGNFSFTEDIWELVKQMQIEGVKLDKFTVSSLLPLCGTKDNTGKLDYGREIHCFALKNDMYLGSLDLHVGCCLIDMYSKNKKITLGRLVFDGMSGRNIVAWTAMITGYVQNGCSEEALMLFREMQLRAGIEPNRVSLVSILPACSSLAGLREGKQIHGFAIRNEFNHEVSLSNALIDMYSKCGSLGSARCIFYDVIHSKDAISWSSMIAGYGLHGNGDEAISLYNKMIQLGIKPDNITLVGVLSACSRSGLVNEGFEIYNSAVTDYGVSLTVEICACMVDMLGRAGQLDQALEFINSMPMKPGPSVWGALFGASVIHENAEMRDLASSYLIQLEPENPSNYVSLSNLHASFGKWDVVAELRRGMKDKGLRKSPGCSWITISNEIHSFYVADKTHPCSSLIYEMLDDLISMMKGSHDFPD</sequence>